<accession>A0A3M7QQ74</accession>
<protein>
    <submittedName>
        <fullName evidence="2">Uncharacterized protein</fullName>
    </submittedName>
</protein>
<dbReference type="EMBL" id="REGN01005470">
    <property type="protein sequence ID" value="RNA13221.1"/>
    <property type="molecule type" value="Genomic_DNA"/>
</dbReference>
<reference evidence="2 3" key="1">
    <citation type="journal article" date="2018" name="Sci. Rep.">
        <title>Genomic signatures of local adaptation to the degree of environmental predictability in rotifers.</title>
        <authorList>
            <person name="Franch-Gras L."/>
            <person name="Hahn C."/>
            <person name="Garcia-Roger E.M."/>
            <person name="Carmona M.J."/>
            <person name="Serra M."/>
            <person name="Gomez A."/>
        </authorList>
    </citation>
    <scope>NUCLEOTIDE SEQUENCE [LARGE SCALE GENOMIC DNA]</scope>
    <source>
        <strain evidence="2">HYR1</strain>
    </source>
</reference>
<proteinExistence type="predicted"/>
<dbReference type="AlphaFoldDB" id="A0A3M7QQ74"/>
<organism evidence="2 3">
    <name type="scientific">Brachionus plicatilis</name>
    <name type="common">Marine rotifer</name>
    <name type="synonym">Brachionus muelleri</name>
    <dbReference type="NCBI Taxonomy" id="10195"/>
    <lineage>
        <taxon>Eukaryota</taxon>
        <taxon>Metazoa</taxon>
        <taxon>Spiralia</taxon>
        <taxon>Gnathifera</taxon>
        <taxon>Rotifera</taxon>
        <taxon>Eurotatoria</taxon>
        <taxon>Monogononta</taxon>
        <taxon>Pseudotrocha</taxon>
        <taxon>Ploima</taxon>
        <taxon>Brachionidae</taxon>
        <taxon>Brachionus</taxon>
    </lineage>
</organism>
<sequence length="116" mass="13969">MVKPLIWIKKNKSTRAVKITRLFYGSHSRYILKTCDVRVILILIIDPAFKLKNLRQKKPFFLPNGFLTEPFLLFVLYWYILQWQTLNGVTLLCTDNNRNIIILTIYWWIVSNHHYI</sequence>
<gene>
    <name evidence="2" type="ORF">BpHYR1_027177</name>
</gene>
<keyword evidence="1" id="KW-1133">Transmembrane helix</keyword>
<evidence type="ECO:0000313" key="3">
    <source>
        <dbReference type="Proteomes" id="UP000276133"/>
    </source>
</evidence>
<name>A0A3M7QQ74_BRAPC</name>
<feature type="transmembrane region" description="Helical" evidence="1">
    <location>
        <begin position="61"/>
        <end position="80"/>
    </location>
</feature>
<keyword evidence="1" id="KW-0472">Membrane</keyword>
<evidence type="ECO:0000256" key="1">
    <source>
        <dbReference type="SAM" id="Phobius"/>
    </source>
</evidence>
<evidence type="ECO:0000313" key="2">
    <source>
        <dbReference type="EMBL" id="RNA13221.1"/>
    </source>
</evidence>
<keyword evidence="1" id="KW-0812">Transmembrane</keyword>
<keyword evidence="3" id="KW-1185">Reference proteome</keyword>
<comment type="caution">
    <text evidence="2">The sequence shown here is derived from an EMBL/GenBank/DDBJ whole genome shotgun (WGS) entry which is preliminary data.</text>
</comment>
<dbReference type="Proteomes" id="UP000276133">
    <property type="component" value="Unassembled WGS sequence"/>
</dbReference>